<protein>
    <recommendedName>
        <fullName evidence="3">Helitron helicase-like domain-containing protein</fullName>
    </recommendedName>
</protein>
<dbReference type="PANTHER" id="PTHR10492">
    <property type="match status" value="1"/>
</dbReference>
<dbReference type="AlphaFoldDB" id="A0A4C1W7G6"/>
<proteinExistence type="predicted"/>
<dbReference type="STRING" id="151549.A0A4C1W7G6"/>
<keyword evidence="2" id="KW-1185">Reference proteome</keyword>
<organism evidence="1 2">
    <name type="scientific">Eumeta variegata</name>
    <name type="common">Bagworm moth</name>
    <name type="synonym">Eumeta japonica</name>
    <dbReference type="NCBI Taxonomy" id="151549"/>
    <lineage>
        <taxon>Eukaryota</taxon>
        <taxon>Metazoa</taxon>
        <taxon>Ecdysozoa</taxon>
        <taxon>Arthropoda</taxon>
        <taxon>Hexapoda</taxon>
        <taxon>Insecta</taxon>
        <taxon>Pterygota</taxon>
        <taxon>Neoptera</taxon>
        <taxon>Endopterygota</taxon>
        <taxon>Lepidoptera</taxon>
        <taxon>Glossata</taxon>
        <taxon>Ditrysia</taxon>
        <taxon>Tineoidea</taxon>
        <taxon>Psychidae</taxon>
        <taxon>Oiketicinae</taxon>
        <taxon>Eumeta</taxon>
    </lineage>
</organism>
<sequence>MKVQQHRFAPRATRALSYDDAPSVWSYVITKHSKSSKLRIVVIGVIAKSIIPRLKKSNLSRLDFGTIGANYLQKHESTFEKNSALVSPGFVFLKQKNKERQPVKQLGWLSHPLVQIDAINIVCGHCGALKFKGEARVLCCLKGKVKLPVLTPPPEPFHSLLRGETPESRHFLANTQQYNGVFPNDFIWGRHYPGTWIQSNIQETQRLTFIRLYQAKLRSEECIHLHDAISTEGDAGNVGRLTILLATYTDQVDDIICAKIPEPLADPELYDAVSTNMIHGPCGAIDPQSPCIVNGKCLKRYPRQLTAETITGNDGNPLNRRRSPDDNVHLENGQRVYFATSNAAQRVETPPATTLTSFFEICQSDPFTRTFLYSEMPCYYTWNDSTKKFQRRKQDDAVLGHPGVRSTDALGRIYSVHPKNDECFYLLLLLVNVRGPTSFESLRTVNGVVYPTFRAACQELNLLENDNH</sequence>
<reference evidence="1 2" key="1">
    <citation type="journal article" date="2019" name="Commun. Biol.">
        <title>The bagworm genome reveals a unique fibroin gene that provides high tensile strength.</title>
        <authorList>
            <person name="Kono N."/>
            <person name="Nakamura H."/>
            <person name="Ohtoshi R."/>
            <person name="Tomita M."/>
            <person name="Numata K."/>
            <person name="Arakawa K."/>
        </authorList>
    </citation>
    <scope>NUCLEOTIDE SEQUENCE [LARGE SCALE GENOMIC DNA]</scope>
</reference>
<dbReference type="EMBL" id="BGZK01000499">
    <property type="protein sequence ID" value="GBP47306.1"/>
    <property type="molecule type" value="Genomic_DNA"/>
</dbReference>
<gene>
    <name evidence="1" type="ORF">EVAR_38071_1</name>
</gene>
<dbReference type="PANTHER" id="PTHR10492:SF57">
    <property type="entry name" value="ATP-DEPENDENT DNA HELICASE"/>
    <property type="match status" value="1"/>
</dbReference>
<accession>A0A4C1W7G6</accession>
<comment type="caution">
    <text evidence="1">The sequence shown here is derived from an EMBL/GenBank/DDBJ whole genome shotgun (WGS) entry which is preliminary data.</text>
</comment>
<evidence type="ECO:0000313" key="1">
    <source>
        <dbReference type="EMBL" id="GBP47306.1"/>
    </source>
</evidence>
<dbReference type="OrthoDB" id="1728974at2759"/>
<name>A0A4C1W7G6_EUMVA</name>
<dbReference type="Proteomes" id="UP000299102">
    <property type="component" value="Unassembled WGS sequence"/>
</dbReference>
<evidence type="ECO:0000313" key="2">
    <source>
        <dbReference type="Proteomes" id="UP000299102"/>
    </source>
</evidence>
<evidence type="ECO:0008006" key="3">
    <source>
        <dbReference type="Google" id="ProtNLM"/>
    </source>
</evidence>